<evidence type="ECO:0000256" key="7">
    <source>
        <dbReference type="SAM" id="MobiDB-lite"/>
    </source>
</evidence>
<feature type="compositionally biased region" description="Polar residues" evidence="7">
    <location>
        <begin position="1"/>
        <end position="11"/>
    </location>
</feature>
<feature type="domain" description="C2H2-type" evidence="8">
    <location>
        <begin position="218"/>
        <end position="241"/>
    </location>
</feature>
<dbReference type="PANTHER" id="PTHR24379">
    <property type="entry name" value="KRAB AND ZINC FINGER DOMAIN-CONTAINING"/>
    <property type="match status" value="1"/>
</dbReference>
<dbReference type="AlphaFoldDB" id="A0A1B0GQ28"/>
<feature type="domain" description="C2H2-type" evidence="8">
    <location>
        <begin position="245"/>
        <end position="272"/>
    </location>
</feature>
<proteinExistence type="predicted"/>
<dbReference type="PANTHER" id="PTHR24379:SF121">
    <property type="entry name" value="C2H2-TYPE DOMAIN-CONTAINING PROTEIN"/>
    <property type="match status" value="1"/>
</dbReference>
<dbReference type="GO" id="GO:0008270">
    <property type="term" value="F:zinc ion binding"/>
    <property type="evidence" value="ECO:0007669"/>
    <property type="project" value="UniProtKB-KW"/>
</dbReference>
<dbReference type="Gene3D" id="3.30.160.60">
    <property type="entry name" value="Classic Zinc Finger"/>
    <property type="match status" value="3"/>
</dbReference>
<dbReference type="Proteomes" id="UP000092462">
    <property type="component" value="Unassembled WGS sequence"/>
</dbReference>
<keyword evidence="10" id="KW-1185">Reference proteome</keyword>
<feature type="region of interest" description="Disordered" evidence="7">
    <location>
        <begin position="1"/>
        <end position="24"/>
    </location>
</feature>
<dbReference type="PROSITE" id="PS00028">
    <property type="entry name" value="ZINC_FINGER_C2H2_1"/>
    <property type="match status" value="5"/>
</dbReference>
<comment type="subcellular location">
    <subcellularLocation>
        <location evidence="1">Nucleus</location>
    </subcellularLocation>
</comment>
<dbReference type="SUPFAM" id="SSF57667">
    <property type="entry name" value="beta-beta-alpha zinc fingers"/>
    <property type="match status" value="4"/>
</dbReference>
<dbReference type="FunFam" id="3.30.160.60:FF:000145">
    <property type="entry name" value="Zinc finger protein 574"/>
    <property type="match status" value="1"/>
</dbReference>
<keyword evidence="6" id="KW-0539">Nucleus</keyword>
<organism evidence="9 10">
    <name type="scientific">Phlebotomus papatasi</name>
    <name type="common">Sandfly</name>
    <dbReference type="NCBI Taxonomy" id="29031"/>
    <lineage>
        <taxon>Eukaryota</taxon>
        <taxon>Metazoa</taxon>
        <taxon>Ecdysozoa</taxon>
        <taxon>Arthropoda</taxon>
        <taxon>Hexapoda</taxon>
        <taxon>Insecta</taxon>
        <taxon>Pterygota</taxon>
        <taxon>Neoptera</taxon>
        <taxon>Endopterygota</taxon>
        <taxon>Diptera</taxon>
        <taxon>Nematocera</taxon>
        <taxon>Psychodoidea</taxon>
        <taxon>Psychodidae</taxon>
        <taxon>Phlebotomus</taxon>
        <taxon>Phlebotomus</taxon>
    </lineage>
</organism>
<evidence type="ECO:0000313" key="9">
    <source>
        <dbReference type="EnsemblMetazoa" id="PPAI008747-PA"/>
    </source>
</evidence>
<dbReference type="VEuPathDB" id="VectorBase:PPAI008747"/>
<keyword evidence="4" id="KW-0863">Zinc-finger</keyword>
<dbReference type="InterPro" id="IPR036236">
    <property type="entry name" value="Znf_C2H2_sf"/>
</dbReference>
<dbReference type="Pfam" id="PF00096">
    <property type="entry name" value="zf-C2H2"/>
    <property type="match status" value="5"/>
</dbReference>
<evidence type="ECO:0000256" key="1">
    <source>
        <dbReference type="ARBA" id="ARBA00004123"/>
    </source>
</evidence>
<dbReference type="InterPro" id="IPR013087">
    <property type="entry name" value="Znf_C2H2_type"/>
</dbReference>
<keyword evidence="5" id="KW-0862">Zinc</keyword>
<keyword evidence="2" id="KW-0479">Metal-binding</keyword>
<evidence type="ECO:0000256" key="5">
    <source>
        <dbReference type="ARBA" id="ARBA00022833"/>
    </source>
</evidence>
<evidence type="ECO:0000313" key="10">
    <source>
        <dbReference type="Proteomes" id="UP000092462"/>
    </source>
</evidence>
<feature type="domain" description="C2H2-type" evidence="8">
    <location>
        <begin position="188"/>
        <end position="217"/>
    </location>
</feature>
<dbReference type="EMBL" id="AJVK01016016">
    <property type="status" value="NOT_ANNOTATED_CDS"/>
    <property type="molecule type" value="Genomic_DNA"/>
</dbReference>
<dbReference type="VEuPathDB" id="VectorBase:PPAPM1_000316"/>
<feature type="domain" description="C2H2-type" evidence="8">
    <location>
        <begin position="59"/>
        <end position="86"/>
    </location>
</feature>
<dbReference type="GO" id="GO:0005634">
    <property type="term" value="C:nucleus"/>
    <property type="evidence" value="ECO:0007669"/>
    <property type="project" value="UniProtKB-SubCell"/>
</dbReference>
<reference evidence="9" key="1">
    <citation type="submission" date="2022-08" db="UniProtKB">
        <authorList>
            <consortium name="EnsemblMetazoa"/>
        </authorList>
    </citation>
    <scope>IDENTIFICATION</scope>
    <source>
        <strain evidence="9">Israel</strain>
    </source>
</reference>
<protein>
    <recommendedName>
        <fullName evidence="8">C2H2-type domain-containing protein</fullName>
    </recommendedName>
</protein>
<evidence type="ECO:0000256" key="6">
    <source>
        <dbReference type="ARBA" id="ARBA00023242"/>
    </source>
</evidence>
<evidence type="ECO:0000256" key="3">
    <source>
        <dbReference type="ARBA" id="ARBA00022737"/>
    </source>
</evidence>
<evidence type="ECO:0000256" key="4">
    <source>
        <dbReference type="ARBA" id="ARBA00022771"/>
    </source>
</evidence>
<name>A0A1B0GQ28_PHLPP</name>
<accession>A0A1B0GQ28</accession>
<dbReference type="GO" id="GO:0006355">
    <property type="term" value="P:regulation of DNA-templated transcription"/>
    <property type="evidence" value="ECO:0007669"/>
    <property type="project" value="UniProtKB-ARBA"/>
</dbReference>
<evidence type="ECO:0000256" key="2">
    <source>
        <dbReference type="ARBA" id="ARBA00022723"/>
    </source>
</evidence>
<evidence type="ECO:0000259" key="8">
    <source>
        <dbReference type="PROSITE" id="PS50157"/>
    </source>
</evidence>
<feature type="domain" description="C2H2-type" evidence="8">
    <location>
        <begin position="273"/>
        <end position="300"/>
    </location>
</feature>
<dbReference type="FunFam" id="3.30.160.60:FF:002343">
    <property type="entry name" value="Zinc finger protein 33A"/>
    <property type="match status" value="1"/>
</dbReference>
<dbReference type="PROSITE" id="PS50157">
    <property type="entry name" value="ZINC_FINGER_C2H2_2"/>
    <property type="match status" value="6"/>
</dbReference>
<feature type="domain" description="C2H2-type" evidence="8">
    <location>
        <begin position="160"/>
        <end position="182"/>
    </location>
</feature>
<keyword evidence="3" id="KW-0677">Repeat</keyword>
<dbReference type="EnsemblMetazoa" id="PPAI008747-RA">
    <property type="protein sequence ID" value="PPAI008747-PA"/>
    <property type="gene ID" value="PPAI008747"/>
</dbReference>
<dbReference type="SMART" id="SM00355">
    <property type="entry name" value="ZnF_C2H2"/>
    <property type="match status" value="6"/>
</dbReference>
<sequence length="304" mass="35201">MKNCGSTKGNSVGNGKKKTKGRGSSGILPCPCCTRNQDNSVKRKLIEDHLMRRKIFNSYKCRHCDLTFYNPNEFIQHELYHTGKFPLHCIFCNDICESQELPEVTGRNHKTRVLCEICGNLYRKKNTLVGDQIGKENSQSPMDKIDFTWILSQQTPHESFRCPECGKTFLRKHLFKVHAKRHKIATQYKCTAEYCDLAFRYASQLVVHILDHPEKVTLQCPVCGVFFQDQNNLENHVLLTHENVLVCEICGKSFRSDNSLRNHTRTHTGFRPYECPECGKTFTTSSHLSSHRRTHRTQKQFKCE</sequence>